<comment type="similarity">
    <text evidence="11">Belongs to the RING-type zinc finger family. ATL subfamily.</text>
</comment>
<dbReference type="GO" id="GO:0016740">
    <property type="term" value="F:transferase activity"/>
    <property type="evidence" value="ECO:0007669"/>
    <property type="project" value="UniProtKB-KW"/>
</dbReference>
<dbReference type="AlphaFoldDB" id="A0A8J5T6M1"/>
<sequence>MSCCDAAPHPPPPRWCLHRCPRGRSETLALNPSSTPSRYATRSPSPITATAVARACSISLRAEPVAFGHAVLVDRLQRCHFVVGGGSPRASTASAKSFPDVAMASSAPDSAGKAPPVTSVANSAEGSVKGATGYVTPAATPAAAMTPAGMGRLVPSAPSLPQVERVILELLSLPPAPVIPGSSTTCSICNQVPLPTDVLLILPVCFHMFHQSCIVTWLRNRVTPSGCPLCHAPITIPCTGQKSFTPTFCPDEYDIESQMLVPAPPGEVLAEAVGGPRGWLRSSLDRFSRSWRGCSSNRATAAVVPESSRRTTGSWSLGSSAHLGVDSHGIQKLPVPPEAAGGSRGWLRSSLATFSGSWTGFSNRRSTEIDLPVSSLPITGNLDLGPSGDRSIDIWSRSWDPEATVQELHERPSVFNYARWLFRNSG</sequence>
<keyword evidence="3" id="KW-0808">Transferase</keyword>
<dbReference type="GO" id="GO:0016020">
    <property type="term" value="C:membrane"/>
    <property type="evidence" value="ECO:0007669"/>
    <property type="project" value="UniProtKB-SubCell"/>
</dbReference>
<evidence type="ECO:0000256" key="10">
    <source>
        <dbReference type="ARBA" id="ARBA00023136"/>
    </source>
</evidence>
<evidence type="ECO:0000256" key="11">
    <source>
        <dbReference type="ARBA" id="ARBA00024209"/>
    </source>
</evidence>
<keyword evidence="15" id="KW-1185">Reference proteome</keyword>
<keyword evidence="4" id="KW-0812">Transmembrane</keyword>
<evidence type="ECO:0000256" key="1">
    <source>
        <dbReference type="ARBA" id="ARBA00004167"/>
    </source>
</evidence>
<evidence type="ECO:0000313" key="15">
    <source>
        <dbReference type="Proteomes" id="UP000729402"/>
    </source>
</evidence>
<evidence type="ECO:0000256" key="9">
    <source>
        <dbReference type="ARBA" id="ARBA00022989"/>
    </source>
</evidence>
<dbReference type="EMBL" id="JAAALK010000284">
    <property type="protein sequence ID" value="KAG8067821.1"/>
    <property type="molecule type" value="Genomic_DNA"/>
</dbReference>
<feature type="domain" description="RING-type" evidence="13">
    <location>
        <begin position="186"/>
        <end position="231"/>
    </location>
</feature>
<keyword evidence="8" id="KW-0862">Zinc</keyword>
<evidence type="ECO:0000256" key="7">
    <source>
        <dbReference type="ARBA" id="ARBA00022786"/>
    </source>
</evidence>
<evidence type="ECO:0000313" key="14">
    <source>
        <dbReference type="EMBL" id="KAG8067821.1"/>
    </source>
</evidence>
<keyword evidence="10" id="KW-0472">Membrane</keyword>
<dbReference type="PANTHER" id="PTHR45768:SF15">
    <property type="entry name" value="OS05G0352750 PROTEIN"/>
    <property type="match status" value="1"/>
</dbReference>
<dbReference type="GO" id="GO:0016567">
    <property type="term" value="P:protein ubiquitination"/>
    <property type="evidence" value="ECO:0007669"/>
    <property type="project" value="TreeGrafter"/>
</dbReference>
<evidence type="ECO:0000256" key="8">
    <source>
        <dbReference type="ARBA" id="ARBA00022833"/>
    </source>
</evidence>
<evidence type="ECO:0000256" key="6">
    <source>
        <dbReference type="ARBA" id="ARBA00022771"/>
    </source>
</evidence>
<keyword evidence="7" id="KW-0833">Ubl conjugation pathway</keyword>
<evidence type="ECO:0000256" key="12">
    <source>
        <dbReference type="PROSITE-ProRule" id="PRU00175"/>
    </source>
</evidence>
<keyword evidence="5" id="KW-0479">Metal-binding</keyword>
<comment type="pathway">
    <text evidence="2">Protein modification; protein ubiquitination.</text>
</comment>
<evidence type="ECO:0000256" key="2">
    <source>
        <dbReference type="ARBA" id="ARBA00004906"/>
    </source>
</evidence>
<keyword evidence="6 12" id="KW-0863">Zinc-finger</keyword>
<evidence type="ECO:0000256" key="5">
    <source>
        <dbReference type="ARBA" id="ARBA00022723"/>
    </source>
</evidence>
<evidence type="ECO:0000256" key="4">
    <source>
        <dbReference type="ARBA" id="ARBA00022692"/>
    </source>
</evidence>
<protein>
    <recommendedName>
        <fullName evidence="13">RING-type domain-containing protein</fullName>
    </recommendedName>
</protein>
<organism evidence="14 15">
    <name type="scientific">Zizania palustris</name>
    <name type="common">Northern wild rice</name>
    <dbReference type="NCBI Taxonomy" id="103762"/>
    <lineage>
        <taxon>Eukaryota</taxon>
        <taxon>Viridiplantae</taxon>
        <taxon>Streptophyta</taxon>
        <taxon>Embryophyta</taxon>
        <taxon>Tracheophyta</taxon>
        <taxon>Spermatophyta</taxon>
        <taxon>Magnoliopsida</taxon>
        <taxon>Liliopsida</taxon>
        <taxon>Poales</taxon>
        <taxon>Poaceae</taxon>
        <taxon>BOP clade</taxon>
        <taxon>Oryzoideae</taxon>
        <taxon>Oryzeae</taxon>
        <taxon>Zizaniinae</taxon>
        <taxon>Zizania</taxon>
    </lineage>
</organism>
<dbReference type="Pfam" id="PF13639">
    <property type="entry name" value="zf-RING_2"/>
    <property type="match status" value="1"/>
</dbReference>
<reference evidence="14" key="2">
    <citation type="submission" date="2021-02" db="EMBL/GenBank/DDBJ databases">
        <authorList>
            <person name="Kimball J.A."/>
            <person name="Haas M.W."/>
            <person name="Macchietto M."/>
            <person name="Kono T."/>
            <person name="Duquette J."/>
            <person name="Shao M."/>
        </authorList>
    </citation>
    <scope>NUCLEOTIDE SEQUENCE</scope>
    <source>
        <tissue evidence="14">Fresh leaf tissue</tissue>
    </source>
</reference>
<evidence type="ECO:0000256" key="3">
    <source>
        <dbReference type="ARBA" id="ARBA00022679"/>
    </source>
</evidence>
<dbReference type="OrthoDB" id="8062037at2759"/>
<accession>A0A8J5T6M1</accession>
<name>A0A8J5T6M1_ZIZPA</name>
<keyword evidence="9" id="KW-1133">Transmembrane helix</keyword>
<proteinExistence type="inferred from homology"/>
<dbReference type="InterPro" id="IPR001841">
    <property type="entry name" value="Znf_RING"/>
</dbReference>
<evidence type="ECO:0000259" key="13">
    <source>
        <dbReference type="PROSITE" id="PS50089"/>
    </source>
</evidence>
<gene>
    <name evidence="14" type="ORF">GUJ93_ZPchr0005g14551</name>
</gene>
<dbReference type="PANTHER" id="PTHR45768">
    <property type="entry name" value="E3 UBIQUITIN-PROTEIN LIGASE RNF13-LIKE"/>
    <property type="match status" value="1"/>
</dbReference>
<dbReference type="Proteomes" id="UP000729402">
    <property type="component" value="Unassembled WGS sequence"/>
</dbReference>
<comment type="subcellular location">
    <subcellularLocation>
        <location evidence="1">Membrane</location>
        <topology evidence="1">Single-pass membrane protein</topology>
    </subcellularLocation>
</comment>
<dbReference type="PROSITE" id="PS50089">
    <property type="entry name" value="ZF_RING_2"/>
    <property type="match status" value="1"/>
</dbReference>
<dbReference type="SMART" id="SM00184">
    <property type="entry name" value="RING"/>
    <property type="match status" value="1"/>
</dbReference>
<comment type="caution">
    <text evidence="14">The sequence shown here is derived from an EMBL/GenBank/DDBJ whole genome shotgun (WGS) entry which is preliminary data.</text>
</comment>
<reference evidence="14" key="1">
    <citation type="journal article" date="2021" name="bioRxiv">
        <title>Whole Genome Assembly and Annotation of Northern Wild Rice, Zizania palustris L., Supports a Whole Genome Duplication in the Zizania Genus.</title>
        <authorList>
            <person name="Haas M."/>
            <person name="Kono T."/>
            <person name="Macchietto M."/>
            <person name="Millas R."/>
            <person name="McGilp L."/>
            <person name="Shao M."/>
            <person name="Duquette J."/>
            <person name="Hirsch C.N."/>
            <person name="Kimball J."/>
        </authorList>
    </citation>
    <scope>NUCLEOTIDE SEQUENCE</scope>
    <source>
        <tissue evidence="14">Fresh leaf tissue</tissue>
    </source>
</reference>
<dbReference type="GO" id="GO:0008270">
    <property type="term" value="F:zinc ion binding"/>
    <property type="evidence" value="ECO:0007669"/>
    <property type="project" value="UniProtKB-KW"/>
</dbReference>